<dbReference type="AlphaFoldDB" id="A0A4R5Y6Z5"/>
<dbReference type="InterPro" id="IPR050388">
    <property type="entry name" value="ABC_Ni/Peptide_Import"/>
</dbReference>
<keyword evidence="5" id="KW-0547">Nucleotide-binding</keyword>
<evidence type="ECO:0000256" key="2">
    <source>
        <dbReference type="ARBA" id="ARBA00005417"/>
    </source>
</evidence>
<comment type="similarity">
    <text evidence="2">Belongs to the ABC transporter superfamily.</text>
</comment>
<dbReference type="Gene3D" id="3.40.50.300">
    <property type="entry name" value="P-loop containing nucleotide triphosphate hydrolases"/>
    <property type="match status" value="1"/>
</dbReference>
<gene>
    <name evidence="10" type="ORF">E2R59_16170</name>
</gene>
<evidence type="ECO:0000256" key="8">
    <source>
        <dbReference type="SAM" id="MobiDB-lite"/>
    </source>
</evidence>
<comment type="subcellular location">
    <subcellularLocation>
        <location evidence="1">Cell membrane</location>
        <topology evidence="1">Peripheral membrane protein</topology>
    </subcellularLocation>
</comment>
<dbReference type="GO" id="GO:0015833">
    <property type="term" value="P:peptide transport"/>
    <property type="evidence" value="ECO:0007669"/>
    <property type="project" value="InterPro"/>
</dbReference>
<dbReference type="GO" id="GO:0005524">
    <property type="term" value="F:ATP binding"/>
    <property type="evidence" value="ECO:0007669"/>
    <property type="project" value="UniProtKB-KW"/>
</dbReference>
<dbReference type="Pfam" id="PF08352">
    <property type="entry name" value="oligo_HPY"/>
    <property type="match status" value="1"/>
</dbReference>
<evidence type="ECO:0000256" key="4">
    <source>
        <dbReference type="ARBA" id="ARBA00022475"/>
    </source>
</evidence>
<reference evidence="10 11" key="1">
    <citation type="submission" date="2019-03" db="EMBL/GenBank/DDBJ databases">
        <title>Genome Sequencing and Assembly of Various Microbes Isolated from Partially Reclaimed Soil and Acid Mine Drainage (AMD) Site.</title>
        <authorList>
            <person name="Steinbock B."/>
            <person name="Bechtold R."/>
            <person name="Sevigny J.L."/>
            <person name="Thomas D."/>
            <person name="Cuthill L.R."/>
            <person name="Aveiro Johannsen E.J."/>
            <person name="Thomas K."/>
            <person name="Ghosh A."/>
        </authorList>
    </citation>
    <scope>NUCLEOTIDE SEQUENCE [LARGE SCALE GENOMIC DNA]</scope>
    <source>
        <strain evidence="10 11">S-A3</strain>
    </source>
</reference>
<dbReference type="Pfam" id="PF00005">
    <property type="entry name" value="ABC_tran"/>
    <property type="match status" value="1"/>
</dbReference>
<evidence type="ECO:0000256" key="7">
    <source>
        <dbReference type="ARBA" id="ARBA00023136"/>
    </source>
</evidence>
<dbReference type="CDD" id="cd03257">
    <property type="entry name" value="ABC_NikE_OppD_transporters"/>
    <property type="match status" value="1"/>
</dbReference>
<dbReference type="InterPro" id="IPR027417">
    <property type="entry name" value="P-loop_NTPase"/>
</dbReference>
<evidence type="ECO:0000256" key="6">
    <source>
        <dbReference type="ARBA" id="ARBA00022840"/>
    </source>
</evidence>
<dbReference type="PANTHER" id="PTHR43297:SF2">
    <property type="entry name" value="DIPEPTIDE TRANSPORT ATP-BINDING PROTEIN DPPD"/>
    <property type="match status" value="1"/>
</dbReference>
<keyword evidence="4" id="KW-1003">Cell membrane</keyword>
<dbReference type="InterPro" id="IPR013563">
    <property type="entry name" value="Oligopep_ABC_C"/>
</dbReference>
<keyword evidence="7" id="KW-0472">Membrane</keyword>
<feature type="region of interest" description="Disordered" evidence="8">
    <location>
        <begin position="332"/>
        <end position="356"/>
    </location>
</feature>
<dbReference type="InterPro" id="IPR003439">
    <property type="entry name" value="ABC_transporter-like_ATP-bd"/>
</dbReference>
<evidence type="ECO:0000313" key="11">
    <source>
        <dbReference type="Proteomes" id="UP000295163"/>
    </source>
</evidence>
<dbReference type="FunFam" id="3.40.50.300:FF:000016">
    <property type="entry name" value="Oligopeptide ABC transporter ATP-binding component"/>
    <property type="match status" value="1"/>
</dbReference>
<name>A0A4R5Y6Z5_KOCRO</name>
<dbReference type="PANTHER" id="PTHR43297">
    <property type="entry name" value="OLIGOPEPTIDE TRANSPORT ATP-BINDING PROTEIN APPD"/>
    <property type="match status" value="1"/>
</dbReference>
<dbReference type="Proteomes" id="UP000295163">
    <property type="component" value="Unassembled WGS sequence"/>
</dbReference>
<comment type="caution">
    <text evidence="10">The sequence shown here is derived from an EMBL/GenBank/DDBJ whole genome shotgun (WGS) entry which is preliminary data.</text>
</comment>
<dbReference type="GeneID" id="64348959"/>
<dbReference type="SUPFAM" id="SSF52540">
    <property type="entry name" value="P-loop containing nucleoside triphosphate hydrolases"/>
    <property type="match status" value="1"/>
</dbReference>
<dbReference type="PROSITE" id="PS50893">
    <property type="entry name" value="ABC_TRANSPORTER_2"/>
    <property type="match status" value="1"/>
</dbReference>
<dbReference type="NCBIfam" id="TIGR01727">
    <property type="entry name" value="oligo_HPY"/>
    <property type="match status" value="1"/>
</dbReference>
<dbReference type="InterPro" id="IPR017871">
    <property type="entry name" value="ABC_transporter-like_CS"/>
</dbReference>
<dbReference type="InterPro" id="IPR003593">
    <property type="entry name" value="AAA+_ATPase"/>
</dbReference>
<feature type="domain" description="ABC transporter" evidence="9">
    <location>
        <begin position="21"/>
        <end position="267"/>
    </location>
</feature>
<feature type="compositionally biased region" description="Low complexity" evidence="8">
    <location>
        <begin position="338"/>
        <end position="349"/>
    </location>
</feature>
<evidence type="ECO:0000256" key="1">
    <source>
        <dbReference type="ARBA" id="ARBA00004202"/>
    </source>
</evidence>
<proteinExistence type="inferred from homology"/>
<organism evidence="10 11">
    <name type="scientific">Kocuria rosea</name>
    <name type="common">Deinococcus erythromyxa</name>
    <name type="synonym">Micrococcus rubens</name>
    <dbReference type="NCBI Taxonomy" id="1275"/>
    <lineage>
        <taxon>Bacteria</taxon>
        <taxon>Bacillati</taxon>
        <taxon>Actinomycetota</taxon>
        <taxon>Actinomycetes</taxon>
        <taxon>Micrococcales</taxon>
        <taxon>Micrococcaceae</taxon>
        <taxon>Kocuria</taxon>
    </lineage>
</organism>
<evidence type="ECO:0000313" key="10">
    <source>
        <dbReference type="EMBL" id="TDL39085.1"/>
    </source>
</evidence>
<dbReference type="PROSITE" id="PS00211">
    <property type="entry name" value="ABC_TRANSPORTER_1"/>
    <property type="match status" value="1"/>
</dbReference>
<accession>A0A4R5Y6Z5</accession>
<dbReference type="GO" id="GO:0016887">
    <property type="term" value="F:ATP hydrolysis activity"/>
    <property type="evidence" value="ECO:0007669"/>
    <property type="project" value="InterPro"/>
</dbReference>
<evidence type="ECO:0000256" key="3">
    <source>
        <dbReference type="ARBA" id="ARBA00022448"/>
    </source>
</evidence>
<sequence length="356" mass="37663">MRTTEPHRPAAPAPADRDVLLDVRGLAVRIGPAEIVNGVSFTVPRGGTLGIVGESGSGKSMTVLAATGLIDSPPARVSGQSLLDGQDIVTMSPRRLRGVHGRRVGFIFQDPSTSLNPVLTVEQQLTEAPRFHLGLTRRDARRRALELLEAVGIPDPPTRLSSYPHQLSGGMKQRVMIAVALACDPELLVADEPTTALDVTTQAQILERVKELQASRGMSVIWISHDLGVVSGIADRVAVLYGGQIVEAAPLEELFTDPRHPYTRGLMAARPQTARGKGELAVIPGSPPDPKHLPPGCLFWDRCPVRGDPRCETERPPETVVGPDHVARTFYGGGGAAGADAASTSAAGAGRRGGSR</sequence>
<evidence type="ECO:0000259" key="9">
    <source>
        <dbReference type="PROSITE" id="PS50893"/>
    </source>
</evidence>
<evidence type="ECO:0000256" key="5">
    <source>
        <dbReference type="ARBA" id="ARBA00022741"/>
    </source>
</evidence>
<dbReference type="RefSeq" id="WP_133411418.1">
    <property type="nucleotide sequence ID" value="NZ_SMZT01000009.1"/>
</dbReference>
<protein>
    <submittedName>
        <fullName evidence="10">ABC transporter ATP-binding protein</fullName>
    </submittedName>
</protein>
<keyword evidence="3" id="KW-0813">Transport</keyword>
<keyword evidence="6 10" id="KW-0067">ATP-binding</keyword>
<dbReference type="GO" id="GO:0005886">
    <property type="term" value="C:plasma membrane"/>
    <property type="evidence" value="ECO:0007669"/>
    <property type="project" value="UniProtKB-SubCell"/>
</dbReference>
<dbReference type="EMBL" id="SMZT01000009">
    <property type="protein sequence ID" value="TDL39085.1"/>
    <property type="molecule type" value="Genomic_DNA"/>
</dbReference>
<dbReference type="SMART" id="SM00382">
    <property type="entry name" value="AAA"/>
    <property type="match status" value="1"/>
</dbReference>